<evidence type="ECO:0000256" key="7">
    <source>
        <dbReference type="PROSITE-ProRule" id="PRU00236"/>
    </source>
</evidence>
<comment type="caution">
    <text evidence="10">The sequence shown here is derived from an EMBL/GenBank/DDBJ whole genome shotgun (WGS) entry which is preliminary data.</text>
</comment>
<keyword evidence="5" id="KW-0520">NAD</keyword>
<dbReference type="STRING" id="71784.A0A1Y2B9P8"/>
<proteinExistence type="inferred from homology"/>
<keyword evidence="6" id="KW-0496">Mitochondrion</keyword>
<dbReference type="InterPro" id="IPR026591">
    <property type="entry name" value="Sirtuin_cat_small_dom_sf"/>
</dbReference>
<sequence length="379" mass="41644">MVRISIPTLPPAPLVPPSALTLLAPKQAAAYLARFLDEGKGKTLVITGAGVSVESGIRAYRGKEGTYSNPNYKPILYHELVEDSPRGQMFRKRYWARSFLGYPPVRDSLPNPTHIYIAALQALGLAPNLITQNVDNLHPKARNLVSSSMHTPSSPSSATSTIPPPYPSRILELHGTLAKVHCLKHHHNQPRDDFQAQLAELNPVWDEEAKESERTGRRPRTNPDGDVDLQGVDFTSFVVPPCRICDPSGKDTTAFVKPNVVFFGETIRPEVREESLELVQSASRLLILGTSLATYSAFRLLKLASELEKPMLMISTGPSRADPLPGLEKMDREAGPVLRAYLDELVRTNTGPEVDAVRRVMDMGVVKVPPEVEGPRAEG</sequence>
<evidence type="ECO:0000256" key="5">
    <source>
        <dbReference type="ARBA" id="ARBA00023027"/>
    </source>
</evidence>
<comment type="similarity">
    <text evidence="2">Belongs to the sirtuin family. Class I subfamily.</text>
</comment>
<dbReference type="Gene3D" id="3.40.50.1220">
    <property type="entry name" value="TPP-binding domain"/>
    <property type="match status" value="1"/>
</dbReference>
<comment type="subcellular location">
    <subcellularLocation>
        <location evidence="1">Mitochondrion</location>
    </subcellularLocation>
</comment>
<dbReference type="EMBL" id="MCFC01000014">
    <property type="protein sequence ID" value="ORY31591.1"/>
    <property type="molecule type" value="Genomic_DNA"/>
</dbReference>
<organism evidence="10 11">
    <name type="scientific">Naematelia encephala</name>
    <dbReference type="NCBI Taxonomy" id="71784"/>
    <lineage>
        <taxon>Eukaryota</taxon>
        <taxon>Fungi</taxon>
        <taxon>Dikarya</taxon>
        <taxon>Basidiomycota</taxon>
        <taxon>Agaricomycotina</taxon>
        <taxon>Tremellomycetes</taxon>
        <taxon>Tremellales</taxon>
        <taxon>Naemateliaceae</taxon>
        <taxon>Naematelia</taxon>
    </lineage>
</organism>
<dbReference type="InterPro" id="IPR050134">
    <property type="entry name" value="NAD-dep_sirtuin_deacylases"/>
</dbReference>
<dbReference type="GO" id="GO:0017136">
    <property type="term" value="F:histone deacetylase activity, NAD-dependent"/>
    <property type="evidence" value="ECO:0007669"/>
    <property type="project" value="TreeGrafter"/>
</dbReference>
<dbReference type="OrthoDB" id="424302at2759"/>
<name>A0A1Y2B9P8_9TREE</name>
<reference evidence="10 11" key="1">
    <citation type="submission" date="2016-07" db="EMBL/GenBank/DDBJ databases">
        <title>Pervasive Adenine N6-methylation of Active Genes in Fungi.</title>
        <authorList>
            <consortium name="DOE Joint Genome Institute"/>
            <person name="Mondo S.J."/>
            <person name="Dannebaum R.O."/>
            <person name="Kuo R.C."/>
            <person name="Labutti K."/>
            <person name="Haridas S."/>
            <person name="Kuo A."/>
            <person name="Salamov A."/>
            <person name="Ahrendt S.R."/>
            <person name="Lipzen A."/>
            <person name="Sullivan W."/>
            <person name="Andreopoulos W.B."/>
            <person name="Clum A."/>
            <person name="Lindquist E."/>
            <person name="Daum C."/>
            <person name="Ramamoorthy G.K."/>
            <person name="Gryganskyi A."/>
            <person name="Culley D."/>
            <person name="Magnuson J.K."/>
            <person name="James T.Y."/>
            <person name="O'Malley M.A."/>
            <person name="Stajich J.E."/>
            <person name="Spatafora J.W."/>
            <person name="Visel A."/>
            <person name="Grigoriev I.V."/>
        </authorList>
    </citation>
    <scope>NUCLEOTIDE SEQUENCE [LARGE SCALE GENOMIC DNA]</scope>
    <source>
        <strain evidence="10 11">68-887.2</strain>
    </source>
</reference>
<feature type="domain" description="Deacetylase sirtuin-type" evidence="9">
    <location>
        <begin position="22"/>
        <end position="348"/>
    </location>
</feature>
<feature type="region of interest" description="Disordered" evidence="8">
    <location>
        <begin position="145"/>
        <end position="165"/>
    </location>
</feature>
<keyword evidence="11" id="KW-1185">Reference proteome</keyword>
<dbReference type="InterPro" id="IPR003000">
    <property type="entry name" value="Sirtuin"/>
</dbReference>
<feature type="compositionally biased region" description="Low complexity" evidence="8">
    <location>
        <begin position="146"/>
        <end position="161"/>
    </location>
</feature>
<evidence type="ECO:0000256" key="8">
    <source>
        <dbReference type="SAM" id="MobiDB-lite"/>
    </source>
</evidence>
<evidence type="ECO:0000313" key="10">
    <source>
        <dbReference type="EMBL" id="ORY31591.1"/>
    </source>
</evidence>
<evidence type="ECO:0000259" key="9">
    <source>
        <dbReference type="PROSITE" id="PS50305"/>
    </source>
</evidence>
<evidence type="ECO:0000256" key="4">
    <source>
        <dbReference type="ARBA" id="ARBA00022946"/>
    </source>
</evidence>
<protein>
    <submittedName>
        <fullName evidence="10">DHS-like NAD/FAD-binding domain-containing protein</fullName>
    </submittedName>
</protein>
<evidence type="ECO:0000256" key="6">
    <source>
        <dbReference type="ARBA" id="ARBA00023128"/>
    </source>
</evidence>
<dbReference type="InterPro" id="IPR029035">
    <property type="entry name" value="DHS-like_NAD/FAD-binding_dom"/>
</dbReference>
<dbReference type="Proteomes" id="UP000193986">
    <property type="component" value="Unassembled WGS sequence"/>
</dbReference>
<dbReference type="PANTHER" id="PTHR11085">
    <property type="entry name" value="NAD-DEPENDENT PROTEIN DEACYLASE SIRTUIN-5, MITOCHONDRIAL-RELATED"/>
    <property type="match status" value="1"/>
</dbReference>
<feature type="region of interest" description="Disordered" evidence="8">
    <location>
        <begin position="206"/>
        <end position="227"/>
    </location>
</feature>
<dbReference type="InParanoid" id="A0A1Y2B9P8"/>
<dbReference type="Pfam" id="PF02146">
    <property type="entry name" value="SIR2"/>
    <property type="match status" value="2"/>
</dbReference>
<dbReference type="SUPFAM" id="SSF52467">
    <property type="entry name" value="DHS-like NAD/FAD-binding domain"/>
    <property type="match status" value="1"/>
</dbReference>
<keyword evidence="3" id="KW-0808">Transferase</keyword>
<evidence type="ECO:0000256" key="3">
    <source>
        <dbReference type="ARBA" id="ARBA00022679"/>
    </source>
</evidence>
<dbReference type="PANTHER" id="PTHR11085:SF10">
    <property type="entry name" value="NAD-DEPENDENT PROTEIN DEACYLASE SIRTUIN-5, MITOCHONDRIAL-RELATED"/>
    <property type="match status" value="1"/>
</dbReference>
<dbReference type="GO" id="GO:0005739">
    <property type="term" value="C:mitochondrion"/>
    <property type="evidence" value="ECO:0007669"/>
    <property type="project" value="UniProtKB-SubCell"/>
</dbReference>
<evidence type="ECO:0000313" key="11">
    <source>
        <dbReference type="Proteomes" id="UP000193986"/>
    </source>
</evidence>
<dbReference type="Gene3D" id="3.30.1600.10">
    <property type="entry name" value="SIR2/SIRT2 'Small Domain"/>
    <property type="match status" value="1"/>
</dbReference>
<accession>A0A1Y2B9P8</accession>
<gene>
    <name evidence="10" type="ORF">BCR39DRAFT_587378</name>
</gene>
<evidence type="ECO:0000256" key="2">
    <source>
        <dbReference type="ARBA" id="ARBA00006924"/>
    </source>
</evidence>
<keyword evidence="4" id="KW-0809">Transit peptide</keyword>
<comment type="caution">
    <text evidence="7">Lacks conserved residue(s) required for the propagation of feature annotation.</text>
</comment>
<dbReference type="InterPro" id="IPR026590">
    <property type="entry name" value="Ssirtuin_cat_dom"/>
</dbReference>
<dbReference type="PROSITE" id="PS50305">
    <property type="entry name" value="SIRTUIN"/>
    <property type="match status" value="1"/>
</dbReference>
<dbReference type="GO" id="GO:0070403">
    <property type="term" value="F:NAD+ binding"/>
    <property type="evidence" value="ECO:0007669"/>
    <property type="project" value="InterPro"/>
</dbReference>
<evidence type="ECO:0000256" key="1">
    <source>
        <dbReference type="ARBA" id="ARBA00004173"/>
    </source>
</evidence>
<dbReference type="AlphaFoldDB" id="A0A1Y2B9P8"/>